<protein>
    <submittedName>
        <fullName evidence="1">Uncharacterized protein</fullName>
    </submittedName>
</protein>
<evidence type="ECO:0000313" key="2">
    <source>
        <dbReference type="Proteomes" id="UP001194468"/>
    </source>
</evidence>
<organism evidence="1 2">
    <name type="scientific">Boletus edulis BED1</name>
    <dbReference type="NCBI Taxonomy" id="1328754"/>
    <lineage>
        <taxon>Eukaryota</taxon>
        <taxon>Fungi</taxon>
        <taxon>Dikarya</taxon>
        <taxon>Basidiomycota</taxon>
        <taxon>Agaricomycotina</taxon>
        <taxon>Agaricomycetes</taxon>
        <taxon>Agaricomycetidae</taxon>
        <taxon>Boletales</taxon>
        <taxon>Boletineae</taxon>
        <taxon>Boletaceae</taxon>
        <taxon>Boletoideae</taxon>
        <taxon>Boletus</taxon>
    </lineage>
</organism>
<proteinExistence type="predicted"/>
<evidence type="ECO:0000313" key="1">
    <source>
        <dbReference type="EMBL" id="KAF8439994.1"/>
    </source>
</evidence>
<reference evidence="1" key="2">
    <citation type="journal article" date="2020" name="Nat. Commun.">
        <title>Large-scale genome sequencing of mycorrhizal fungi provides insights into the early evolution of symbiotic traits.</title>
        <authorList>
            <person name="Miyauchi S."/>
            <person name="Kiss E."/>
            <person name="Kuo A."/>
            <person name="Drula E."/>
            <person name="Kohler A."/>
            <person name="Sanchez-Garcia M."/>
            <person name="Morin E."/>
            <person name="Andreopoulos B."/>
            <person name="Barry K.W."/>
            <person name="Bonito G."/>
            <person name="Buee M."/>
            <person name="Carver A."/>
            <person name="Chen C."/>
            <person name="Cichocki N."/>
            <person name="Clum A."/>
            <person name="Culley D."/>
            <person name="Crous P.W."/>
            <person name="Fauchery L."/>
            <person name="Girlanda M."/>
            <person name="Hayes R.D."/>
            <person name="Keri Z."/>
            <person name="LaButti K."/>
            <person name="Lipzen A."/>
            <person name="Lombard V."/>
            <person name="Magnuson J."/>
            <person name="Maillard F."/>
            <person name="Murat C."/>
            <person name="Nolan M."/>
            <person name="Ohm R.A."/>
            <person name="Pangilinan J."/>
            <person name="Pereira M.F."/>
            <person name="Perotto S."/>
            <person name="Peter M."/>
            <person name="Pfister S."/>
            <person name="Riley R."/>
            <person name="Sitrit Y."/>
            <person name="Stielow J.B."/>
            <person name="Szollosi G."/>
            <person name="Zifcakova L."/>
            <person name="Stursova M."/>
            <person name="Spatafora J.W."/>
            <person name="Tedersoo L."/>
            <person name="Vaario L.M."/>
            <person name="Yamada A."/>
            <person name="Yan M."/>
            <person name="Wang P."/>
            <person name="Xu J."/>
            <person name="Bruns T."/>
            <person name="Baldrian P."/>
            <person name="Vilgalys R."/>
            <person name="Dunand C."/>
            <person name="Henrissat B."/>
            <person name="Grigoriev I.V."/>
            <person name="Hibbett D."/>
            <person name="Nagy L.G."/>
            <person name="Martin F.M."/>
        </authorList>
    </citation>
    <scope>NUCLEOTIDE SEQUENCE</scope>
    <source>
        <strain evidence="1">BED1</strain>
    </source>
</reference>
<accession>A0AAD4BTV7</accession>
<comment type="caution">
    <text evidence="1">The sequence shown here is derived from an EMBL/GenBank/DDBJ whole genome shotgun (WGS) entry which is preliminary data.</text>
</comment>
<sequence>MNPSFAHEGFKVSLSRLVSRFLRTLGHDEHMFDFIIATNMGLHFGRMAKPDFQVLIKNNHYLSEHQALAQETCRPVGPGDPLKAHFPTGTRLQEHSDSVEVHEPGRDARCLDVGDVGARWLYRGYLVGNVNGHISGRWRDTLSPSDLPGYEGCFVMSRRR</sequence>
<dbReference type="AlphaFoldDB" id="A0AAD4BTV7"/>
<dbReference type="EMBL" id="WHUW01000013">
    <property type="protein sequence ID" value="KAF8439994.1"/>
    <property type="molecule type" value="Genomic_DNA"/>
</dbReference>
<reference evidence="1" key="1">
    <citation type="submission" date="2019-10" db="EMBL/GenBank/DDBJ databases">
        <authorList>
            <consortium name="DOE Joint Genome Institute"/>
            <person name="Kuo A."/>
            <person name="Miyauchi S."/>
            <person name="Kiss E."/>
            <person name="Drula E."/>
            <person name="Kohler A."/>
            <person name="Sanchez-Garcia M."/>
            <person name="Andreopoulos B."/>
            <person name="Barry K.W."/>
            <person name="Bonito G."/>
            <person name="Buee M."/>
            <person name="Carver A."/>
            <person name="Chen C."/>
            <person name="Cichocki N."/>
            <person name="Clum A."/>
            <person name="Culley D."/>
            <person name="Crous P.W."/>
            <person name="Fauchery L."/>
            <person name="Girlanda M."/>
            <person name="Hayes R."/>
            <person name="Keri Z."/>
            <person name="LaButti K."/>
            <person name="Lipzen A."/>
            <person name="Lombard V."/>
            <person name="Magnuson J."/>
            <person name="Maillard F."/>
            <person name="Morin E."/>
            <person name="Murat C."/>
            <person name="Nolan M."/>
            <person name="Ohm R."/>
            <person name="Pangilinan J."/>
            <person name="Pereira M."/>
            <person name="Perotto S."/>
            <person name="Peter M."/>
            <person name="Riley R."/>
            <person name="Sitrit Y."/>
            <person name="Stielow B."/>
            <person name="Szollosi G."/>
            <person name="Zifcakova L."/>
            <person name="Stursova M."/>
            <person name="Spatafora J.W."/>
            <person name="Tedersoo L."/>
            <person name="Vaario L.-M."/>
            <person name="Yamada A."/>
            <person name="Yan M."/>
            <person name="Wang P."/>
            <person name="Xu J."/>
            <person name="Bruns T."/>
            <person name="Baldrian P."/>
            <person name="Vilgalys R."/>
            <person name="Henrissat B."/>
            <person name="Grigoriev I.V."/>
            <person name="Hibbett D."/>
            <person name="Nagy L.G."/>
            <person name="Martin F.M."/>
        </authorList>
    </citation>
    <scope>NUCLEOTIDE SEQUENCE</scope>
    <source>
        <strain evidence="1">BED1</strain>
    </source>
</reference>
<dbReference type="Proteomes" id="UP001194468">
    <property type="component" value="Unassembled WGS sequence"/>
</dbReference>
<keyword evidence="2" id="KW-1185">Reference proteome</keyword>
<gene>
    <name evidence="1" type="ORF">L210DRAFT_3541394</name>
</gene>
<name>A0AAD4BTV7_BOLED</name>